<evidence type="ECO:0000313" key="2">
    <source>
        <dbReference type="EMBL" id="KAB1160489.1"/>
    </source>
</evidence>
<dbReference type="Proteomes" id="UP000467305">
    <property type="component" value="Unassembled WGS sequence"/>
</dbReference>
<keyword evidence="1" id="KW-0175">Coiled coil</keyword>
<name>A0A7J5ASF1_9FLAO</name>
<evidence type="ECO:0000313" key="3">
    <source>
        <dbReference type="Proteomes" id="UP000467305"/>
    </source>
</evidence>
<evidence type="ECO:0000256" key="1">
    <source>
        <dbReference type="SAM" id="Coils"/>
    </source>
</evidence>
<protein>
    <submittedName>
        <fullName evidence="2">Uncharacterized protein</fullName>
    </submittedName>
</protein>
<dbReference type="OrthoDB" id="3470575at2"/>
<dbReference type="EMBL" id="WAAU01000003">
    <property type="protein sequence ID" value="KAB1160489.1"/>
    <property type="molecule type" value="Genomic_DNA"/>
</dbReference>
<sequence>MLKKIIQKIIGEDYKKPKAVQCLWYSDFDYLALEIELVYKTRLGYKKESVTTLNYIDFESQQELSKEAKTIGKTLAEKHNAEFYFPSPDEWSRECPDWWLSKTAFKCEDCRIPIIQTDSKYLPKEVCYPCHLTREQNHRIKNALPYDDGVSMYFYKNGEYIKLGYASIFESFTISPFIKHKISNEKLNNTISIISLNKKDIKNLIQELENLIEEKLKNYKKPIEEKRLSKFNSIKSINYKSIEYQFKGYDNETMDLISSFNQAQEALDEDFEYRIFFKKGFTYRDDSFLRFVNYVNKGETNISEVNKRYREILSQQEIESTITKLIEIECLTRNQDNIFITEKGKSIV</sequence>
<accession>A0A7J5ASF1</accession>
<comment type="caution">
    <text evidence="2">The sequence shown here is derived from an EMBL/GenBank/DDBJ whole genome shotgun (WGS) entry which is preliminary data.</text>
</comment>
<organism evidence="2 3">
    <name type="scientific">Tenacibaculum aiptasiae</name>
    <dbReference type="NCBI Taxonomy" id="426481"/>
    <lineage>
        <taxon>Bacteria</taxon>
        <taxon>Pseudomonadati</taxon>
        <taxon>Bacteroidota</taxon>
        <taxon>Flavobacteriia</taxon>
        <taxon>Flavobacteriales</taxon>
        <taxon>Flavobacteriaceae</taxon>
        <taxon>Tenacibaculum</taxon>
    </lineage>
</organism>
<reference evidence="2 3" key="1">
    <citation type="submission" date="2019-09" db="EMBL/GenBank/DDBJ databases">
        <authorList>
            <person name="Cao W.R."/>
        </authorList>
    </citation>
    <scope>NUCLEOTIDE SEQUENCE [LARGE SCALE GENOMIC DNA]</scope>
    <source>
        <strain evidence="3">a4</strain>
    </source>
</reference>
<dbReference type="RefSeq" id="WP_150898118.1">
    <property type="nucleotide sequence ID" value="NZ_WAAU01000003.1"/>
</dbReference>
<keyword evidence="3" id="KW-1185">Reference proteome</keyword>
<gene>
    <name evidence="2" type="ORF">F7018_01025</name>
</gene>
<feature type="coiled-coil region" evidence="1">
    <location>
        <begin position="194"/>
        <end position="221"/>
    </location>
</feature>
<dbReference type="AlphaFoldDB" id="A0A7J5ASF1"/>
<proteinExistence type="predicted"/>